<feature type="domain" description="LRRCT" evidence="5">
    <location>
        <begin position="293"/>
        <end position="342"/>
    </location>
</feature>
<name>A0A0D8XE86_DICVI</name>
<reference evidence="6 7" key="1">
    <citation type="submission" date="2013-11" db="EMBL/GenBank/DDBJ databases">
        <title>Draft genome of the bovine lungworm Dictyocaulus viviparus.</title>
        <authorList>
            <person name="Mitreva M."/>
        </authorList>
    </citation>
    <scope>NUCLEOTIDE SEQUENCE [LARGE SCALE GENOMIC DNA]</scope>
    <source>
        <strain evidence="6 7">HannoverDv2000</strain>
    </source>
</reference>
<feature type="signal peptide" evidence="4">
    <location>
        <begin position="1"/>
        <end position="24"/>
    </location>
</feature>
<dbReference type="SUPFAM" id="SSF52058">
    <property type="entry name" value="L domain-like"/>
    <property type="match status" value="1"/>
</dbReference>
<dbReference type="InterPro" id="IPR003591">
    <property type="entry name" value="Leu-rich_rpt_typical-subtyp"/>
</dbReference>
<keyword evidence="7" id="KW-1185">Reference proteome</keyword>
<keyword evidence="3" id="KW-0677">Repeat</keyword>
<reference evidence="7" key="2">
    <citation type="journal article" date="2016" name="Sci. Rep.">
        <title>Dictyocaulus viviparus genome, variome and transcriptome elucidate lungworm biology and support future intervention.</title>
        <authorList>
            <person name="McNulty S.N."/>
            <person name="Strube C."/>
            <person name="Rosa B.A."/>
            <person name="Martin J.C."/>
            <person name="Tyagi R."/>
            <person name="Choi Y.J."/>
            <person name="Wang Q."/>
            <person name="Hallsworth Pepin K."/>
            <person name="Zhang X."/>
            <person name="Ozersky P."/>
            <person name="Wilson R.K."/>
            <person name="Sternberg P.W."/>
            <person name="Gasser R.B."/>
            <person name="Mitreva M."/>
        </authorList>
    </citation>
    <scope>NUCLEOTIDE SEQUENCE [LARGE SCALE GENOMIC DNA]</scope>
    <source>
        <strain evidence="7">HannoverDv2000</strain>
    </source>
</reference>
<dbReference type="InterPro" id="IPR032675">
    <property type="entry name" value="LRR_dom_sf"/>
</dbReference>
<keyword evidence="2 4" id="KW-0732">Signal</keyword>
<organism evidence="6 7">
    <name type="scientific">Dictyocaulus viviparus</name>
    <name type="common">Bovine lungworm</name>
    <dbReference type="NCBI Taxonomy" id="29172"/>
    <lineage>
        <taxon>Eukaryota</taxon>
        <taxon>Metazoa</taxon>
        <taxon>Ecdysozoa</taxon>
        <taxon>Nematoda</taxon>
        <taxon>Chromadorea</taxon>
        <taxon>Rhabditida</taxon>
        <taxon>Rhabditina</taxon>
        <taxon>Rhabditomorpha</taxon>
        <taxon>Strongyloidea</taxon>
        <taxon>Metastrongylidae</taxon>
        <taxon>Dictyocaulus</taxon>
    </lineage>
</organism>
<dbReference type="PANTHER" id="PTHR24369">
    <property type="entry name" value="ANTIGEN BSP, PUTATIVE-RELATED"/>
    <property type="match status" value="1"/>
</dbReference>
<dbReference type="SMART" id="SM00369">
    <property type="entry name" value="LRR_TYP"/>
    <property type="match status" value="6"/>
</dbReference>
<dbReference type="InterPro" id="IPR000483">
    <property type="entry name" value="Cys-rich_flank_reg_C"/>
</dbReference>
<evidence type="ECO:0000256" key="3">
    <source>
        <dbReference type="ARBA" id="ARBA00022737"/>
    </source>
</evidence>
<keyword evidence="1" id="KW-0433">Leucine-rich repeat</keyword>
<evidence type="ECO:0000256" key="1">
    <source>
        <dbReference type="ARBA" id="ARBA00022614"/>
    </source>
</evidence>
<evidence type="ECO:0000313" key="6">
    <source>
        <dbReference type="EMBL" id="KJH40721.1"/>
    </source>
</evidence>
<accession>A0A0D8XE86</accession>
<dbReference type="InterPro" id="IPR050541">
    <property type="entry name" value="LRR_TM_domain-containing"/>
</dbReference>
<gene>
    <name evidence="6" type="ORF">DICVIV_13318</name>
</gene>
<dbReference type="STRING" id="29172.A0A0D8XE86"/>
<dbReference type="AlphaFoldDB" id="A0A0D8XE86"/>
<dbReference type="GO" id="GO:0005886">
    <property type="term" value="C:plasma membrane"/>
    <property type="evidence" value="ECO:0007669"/>
    <property type="project" value="TreeGrafter"/>
</dbReference>
<protein>
    <submittedName>
        <fullName evidence="6">Leucine Rich repeat-containing domain protein</fullName>
    </submittedName>
</protein>
<dbReference type="InterPro" id="IPR001611">
    <property type="entry name" value="Leu-rich_rpt"/>
</dbReference>
<evidence type="ECO:0000256" key="4">
    <source>
        <dbReference type="SAM" id="SignalP"/>
    </source>
</evidence>
<dbReference type="OrthoDB" id="676979at2759"/>
<proteinExistence type="predicted"/>
<sequence length="407" mass="46327">MTSRPVCGLLFYVAVCYFNCITEAVRMNQRGLENTDIKNTIENDEGWLACDGTESEACHCEQQEINCDNVIFKDESSLSTANLDIYNKSFRVIRATFRDNTIVSLRQKKVLPGHESTVREIDFSNNRIVHIESRTFSSFRSLNKLYLSNNKIKLLKSNRGLGITSMDWTNYTNFIWITINLPAWMMLHFIILSNLRKLILDGNKIKLRKEVFDGLDSLEELSLDYCGMEDLDIRAFELLPRLKKLSLRGNPFSEVPRALNALNKLEDLDISNTNIAEFHAQSLKLEEVVIGGNPINCTCETAFLLEDEYFSYEYTNTLPKCASPPALKGRLLTRVTQIDACAKKASIQMGGRFAGVSSLGENTESSLCYFIRHEKNFLNECSALSNPGRRTTSPRKGIIKRRISFIF</sequence>
<dbReference type="Pfam" id="PF13855">
    <property type="entry name" value="LRR_8"/>
    <property type="match status" value="2"/>
</dbReference>
<dbReference type="PANTHER" id="PTHR24369:SF210">
    <property type="entry name" value="CHAOPTIN-RELATED"/>
    <property type="match status" value="1"/>
</dbReference>
<dbReference type="EMBL" id="KN717037">
    <property type="protein sequence ID" value="KJH40721.1"/>
    <property type="molecule type" value="Genomic_DNA"/>
</dbReference>
<dbReference type="Proteomes" id="UP000053766">
    <property type="component" value="Unassembled WGS sequence"/>
</dbReference>
<dbReference type="PROSITE" id="PS51450">
    <property type="entry name" value="LRR"/>
    <property type="match status" value="1"/>
</dbReference>
<dbReference type="Gene3D" id="3.80.10.10">
    <property type="entry name" value="Ribonuclease Inhibitor"/>
    <property type="match status" value="2"/>
</dbReference>
<evidence type="ECO:0000313" key="7">
    <source>
        <dbReference type="Proteomes" id="UP000053766"/>
    </source>
</evidence>
<evidence type="ECO:0000256" key="2">
    <source>
        <dbReference type="ARBA" id="ARBA00022729"/>
    </source>
</evidence>
<dbReference type="SMART" id="SM00082">
    <property type="entry name" value="LRRCT"/>
    <property type="match status" value="1"/>
</dbReference>
<evidence type="ECO:0000259" key="5">
    <source>
        <dbReference type="SMART" id="SM00082"/>
    </source>
</evidence>
<feature type="chain" id="PRO_5002335571" evidence="4">
    <location>
        <begin position="25"/>
        <end position="407"/>
    </location>
</feature>